<accession>A0A484PGE4</accession>
<dbReference type="EMBL" id="CAADIG010000025">
    <property type="protein sequence ID" value="VFR47829.1"/>
    <property type="molecule type" value="Genomic_DNA"/>
</dbReference>
<dbReference type="AlphaFoldDB" id="A0A484PGE4"/>
<evidence type="ECO:0000313" key="2">
    <source>
        <dbReference type="EMBL" id="VFR47829.1"/>
    </source>
</evidence>
<reference evidence="1" key="1">
    <citation type="submission" date="2019-03" db="EMBL/GenBank/DDBJ databases">
        <authorList>
            <person name="Danneels B."/>
        </authorList>
    </citation>
    <scope>NUCLEOTIDE SEQUENCE</scope>
</reference>
<dbReference type="EMBL" id="CAADIK010000017">
    <property type="protein sequence ID" value="VFR67182.1"/>
    <property type="molecule type" value="Genomic_DNA"/>
</dbReference>
<evidence type="ECO:0000313" key="8">
    <source>
        <dbReference type="EMBL" id="VFS34386.1"/>
    </source>
</evidence>
<dbReference type="EMBL" id="CAADIZ010000074">
    <property type="protein sequence ID" value="VFS34386.1"/>
    <property type="molecule type" value="Genomic_DNA"/>
</dbReference>
<dbReference type="EMBL" id="CAADIO010000049">
    <property type="protein sequence ID" value="VFR96361.1"/>
    <property type="molecule type" value="Genomic_DNA"/>
</dbReference>
<sequence length="38" mass="4364">MASMECRLTGPGHAWPLAGWRADGAAWRLYRRSVVFRM</sequence>
<evidence type="ECO:0000313" key="1">
    <source>
        <dbReference type="EMBL" id="VFR25042.1"/>
    </source>
</evidence>
<protein>
    <submittedName>
        <fullName evidence="1">Uncharacterized protein</fullName>
    </submittedName>
</protein>
<dbReference type="EMBL" id="CAADII010000057">
    <property type="protein sequence ID" value="VFR56253.1"/>
    <property type="molecule type" value="Genomic_DNA"/>
</dbReference>
<dbReference type="EMBL" id="CAADIP010000024">
    <property type="protein sequence ID" value="VFR89242.1"/>
    <property type="molecule type" value="Genomic_DNA"/>
</dbReference>
<evidence type="ECO:0000313" key="5">
    <source>
        <dbReference type="EMBL" id="VFR67182.1"/>
    </source>
</evidence>
<dbReference type="EMBL" id="CAADID010000007">
    <property type="protein sequence ID" value="VFR58898.1"/>
    <property type="molecule type" value="Genomic_DNA"/>
</dbReference>
<gene>
    <name evidence="1" type="ORF">AMP9_1853</name>
    <name evidence="2" type="ORF">ANT2_1880</name>
    <name evidence="4" type="ORF">ANT3_1882</name>
    <name evidence="3" type="ORF">BRI6_1997</name>
    <name evidence="5" type="ORF">BRI9_2052</name>
    <name evidence="6" type="ORF">IVO3_2049</name>
    <name evidence="7" type="ORF">RAN3_1830</name>
    <name evidence="8" type="ORF">RAN7_2024</name>
</gene>
<evidence type="ECO:0000313" key="7">
    <source>
        <dbReference type="EMBL" id="VFR96361.1"/>
    </source>
</evidence>
<dbReference type="EMBL" id="CAADHY010000018">
    <property type="protein sequence ID" value="VFR25042.1"/>
    <property type="molecule type" value="Genomic_DNA"/>
</dbReference>
<name>A0A484PGE4_9ZZZZ</name>
<evidence type="ECO:0000313" key="3">
    <source>
        <dbReference type="EMBL" id="VFR56253.1"/>
    </source>
</evidence>
<proteinExistence type="predicted"/>
<evidence type="ECO:0000313" key="6">
    <source>
        <dbReference type="EMBL" id="VFR89242.1"/>
    </source>
</evidence>
<evidence type="ECO:0000313" key="4">
    <source>
        <dbReference type="EMBL" id="VFR58898.1"/>
    </source>
</evidence>
<organism evidence="1">
    <name type="scientific">plant metagenome</name>
    <dbReference type="NCBI Taxonomy" id="1297885"/>
    <lineage>
        <taxon>unclassified sequences</taxon>
        <taxon>metagenomes</taxon>
        <taxon>organismal metagenomes</taxon>
    </lineage>
</organism>